<reference evidence="2 3" key="1">
    <citation type="submission" date="2018-09" db="EMBL/GenBank/DDBJ databases">
        <authorList>
            <person name="Grouzdev D.S."/>
            <person name="Krutkina M.S."/>
        </authorList>
    </citation>
    <scope>NUCLEOTIDE SEQUENCE [LARGE SCALE GENOMIC DNA]</scope>
    <source>
        <strain evidence="2 3">RmlP001</strain>
    </source>
</reference>
<dbReference type="AlphaFoldDB" id="A0A4V1RIN4"/>
<proteinExistence type="predicted"/>
<protein>
    <submittedName>
        <fullName evidence="2">Uncharacterized protein</fullName>
    </submittedName>
</protein>
<evidence type="ECO:0000256" key="1">
    <source>
        <dbReference type="SAM" id="MobiDB-lite"/>
    </source>
</evidence>
<evidence type="ECO:0000313" key="3">
    <source>
        <dbReference type="Proteomes" id="UP000289411"/>
    </source>
</evidence>
<accession>A0A4V1RIN4</accession>
<dbReference type="EMBL" id="QYBC01000009">
    <property type="protein sequence ID" value="RYB04742.1"/>
    <property type="molecule type" value="Genomic_DNA"/>
</dbReference>
<organism evidence="2 3">
    <name type="scientific">Lichenibacterium ramalinae</name>
    <dbReference type="NCBI Taxonomy" id="2316527"/>
    <lineage>
        <taxon>Bacteria</taxon>
        <taxon>Pseudomonadati</taxon>
        <taxon>Pseudomonadota</taxon>
        <taxon>Alphaproteobacteria</taxon>
        <taxon>Hyphomicrobiales</taxon>
        <taxon>Lichenihabitantaceae</taxon>
        <taxon>Lichenibacterium</taxon>
    </lineage>
</organism>
<sequence length="66" mass="7149">MDQVETTARAMCQADGQDPDKPTPAPDASRTADDGLPPATPRPRWRAYEAQARRLVEAQAAMLAGR</sequence>
<evidence type="ECO:0000313" key="2">
    <source>
        <dbReference type="EMBL" id="RYB04742.1"/>
    </source>
</evidence>
<name>A0A4V1RIN4_9HYPH</name>
<reference evidence="2 3" key="2">
    <citation type="submission" date="2019-02" db="EMBL/GenBank/DDBJ databases">
        <title>'Lichenibacterium ramalinii' gen. nov. sp. nov., 'Lichenibacterium minor' gen. nov. sp. nov.</title>
        <authorList>
            <person name="Pankratov T."/>
        </authorList>
    </citation>
    <scope>NUCLEOTIDE SEQUENCE [LARGE SCALE GENOMIC DNA]</scope>
    <source>
        <strain evidence="2 3">RmlP001</strain>
    </source>
</reference>
<dbReference type="Proteomes" id="UP000289411">
    <property type="component" value="Unassembled WGS sequence"/>
</dbReference>
<comment type="caution">
    <text evidence="2">The sequence shown here is derived from an EMBL/GenBank/DDBJ whole genome shotgun (WGS) entry which is preliminary data.</text>
</comment>
<keyword evidence="3" id="KW-1185">Reference proteome</keyword>
<gene>
    <name evidence="2" type="ORF">D3272_12420</name>
</gene>
<feature type="region of interest" description="Disordered" evidence="1">
    <location>
        <begin position="1"/>
        <end position="46"/>
    </location>
</feature>
<dbReference type="RefSeq" id="WP_129219501.1">
    <property type="nucleotide sequence ID" value="NZ_QYBC01000009.1"/>
</dbReference>